<keyword evidence="1" id="KW-0812">Transmembrane</keyword>
<dbReference type="EMBL" id="LHPF02000002">
    <property type="protein sequence ID" value="PSC75520.1"/>
    <property type="molecule type" value="Genomic_DNA"/>
</dbReference>
<keyword evidence="1" id="KW-1133">Transmembrane helix</keyword>
<feature type="transmembrane region" description="Helical" evidence="1">
    <location>
        <begin position="55"/>
        <end position="76"/>
    </location>
</feature>
<name>A0A2P6VN58_9CHLO</name>
<gene>
    <name evidence="2" type="ORF">C2E20_1165</name>
</gene>
<evidence type="ECO:0000313" key="3">
    <source>
        <dbReference type="Proteomes" id="UP000239649"/>
    </source>
</evidence>
<reference evidence="2 3" key="1">
    <citation type="journal article" date="2018" name="Plant J.">
        <title>Genome sequences of Chlorella sorokiniana UTEX 1602 and Micractinium conductrix SAG 241.80: implications to maltose excretion by a green alga.</title>
        <authorList>
            <person name="Arriola M.B."/>
            <person name="Velmurugan N."/>
            <person name="Zhang Y."/>
            <person name="Plunkett M.H."/>
            <person name="Hondzo H."/>
            <person name="Barney B.M."/>
        </authorList>
    </citation>
    <scope>NUCLEOTIDE SEQUENCE [LARGE SCALE GENOMIC DNA]</scope>
    <source>
        <strain evidence="2 3">SAG 241.80</strain>
    </source>
</reference>
<dbReference type="AlphaFoldDB" id="A0A2P6VN58"/>
<evidence type="ECO:0000313" key="2">
    <source>
        <dbReference type="EMBL" id="PSC75520.1"/>
    </source>
</evidence>
<dbReference type="Proteomes" id="UP000239649">
    <property type="component" value="Unassembled WGS sequence"/>
</dbReference>
<accession>A0A2P6VN58</accession>
<feature type="transmembrane region" description="Helical" evidence="1">
    <location>
        <begin position="211"/>
        <end position="230"/>
    </location>
</feature>
<dbReference type="OrthoDB" id="431980at2759"/>
<proteinExistence type="predicted"/>
<keyword evidence="3" id="KW-1185">Reference proteome</keyword>
<protein>
    <submittedName>
        <fullName evidence="2">Mechanosensitive ion channel</fullName>
    </submittedName>
</protein>
<organism evidence="2 3">
    <name type="scientific">Micractinium conductrix</name>
    <dbReference type="NCBI Taxonomy" id="554055"/>
    <lineage>
        <taxon>Eukaryota</taxon>
        <taxon>Viridiplantae</taxon>
        <taxon>Chlorophyta</taxon>
        <taxon>core chlorophytes</taxon>
        <taxon>Trebouxiophyceae</taxon>
        <taxon>Chlorellales</taxon>
        <taxon>Chlorellaceae</taxon>
        <taxon>Chlorella clade</taxon>
        <taxon>Micractinium</taxon>
    </lineage>
</organism>
<feature type="transmembrane region" description="Helical" evidence="1">
    <location>
        <begin position="108"/>
        <end position="129"/>
    </location>
</feature>
<comment type="caution">
    <text evidence="2">The sequence shown here is derived from an EMBL/GenBank/DDBJ whole genome shotgun (WGS) entry which is preliminary data.</text>
</comment>
<sequence length="322" mass="33983">MCRKPAAKPRPRKRAAPSRAVPIEAPDALFHLSCVPLVNELMQQHTLAAATQHSVFLAAVAVAVGVLGTLTLRAAAHAQSRHASGPVGGGFNVLATAAASALQPCQALLPFGCGTYLLTLAASLAQIAAMRRPQAFAALCCGRSDVVFAMLKGATHVLQGTLNLLAIVLAAWWLIEFKNRALRWFATCILSDDCDENDASVFSFLHPLGSFLNLVIAVTVGGAALVAYGLDHKRCVFDCTARPYNSGDEVHLSFDGDAVVHGTVLQVEPLRTIMQSEDGGLVYVNNSDVARFAIKNMTQGRALAALKVSHPPAAEAAAELLE</sequence>
<feature type="transmembrane region" description="Helical" evidence="1">
    <location>
        <begin position="157"/>
        <end position="175"/>
    </location>
</feature>
<keyword evidence="1" id="KW-0472">Membrane</keyword>
<evidence type="ECO:0000256" key="1">
    <source>
        <dbReference type="SAM" id="Phobius"/>
    </source>
</evidence>